<dbReference type="NCBIfam" id="TIGR02123">
    <property type="entry name" value="TRAP_fused"/>
    <property type="match status" value="1"/>
</dbReference>
<feature type="transmembrane region" description="Helical" evidence="2">
    <location>
        <begin position="86"/>
        <end position="104"/>
    </location>
</feature>
<feature type="transmembrane region" description="Helical" evidence="2">
    <location>
        <begin position="382"/>
        <end position="400"/>
    </location>
</feature>
<feature type="transmembrane region" description="Helical" evidence="2">
    <location>
        <begin position="624"/>
        <end position="645"/>
    </location>
</feature>
<feature type="transmembrane region" description="Helical" evidence="2">
    <location>
        <begin position="56"/>
        <end position="74"/>
    </location>
</feature>
<dbReference type="InterPro" id="IPR011853">
    <property type="entry name" value="TRAP_DctM-Dct_fused"/>
</dbReference>
<organism evidence="4 5">
    <name type="scientific">Lutimaribacter saemankumensis</name>
    <dbReference type="NCBI Taxonomy" id="490829"/>
    <lineage>
        <taxon>Bacteria</taxon>
        <taxon>Pseudomonadati</taxon>
        <taxon>Pseudomonadota</taxon>
        <taxon>Alphaproteobacteria</taxon>
        <taxon>Rhodobacterales</taxon>
        <taxon>Roseobacteraceae</taxon>
        <taxon>Lutimaribacter</taxon>
    </lineage>
</organism>
<dbReference type="Proteomes" id="UP000199340">
    <property type="component" value="Unassembled WGS sequence"/>
</dbReference>
<evidence type="ECO:0000259" key="3">
    <source>
        <dbReference type="Pfam" id="PF06808"/>
    </source>
</evidence>
<feature type="transmembrane region" description="Helical" evidence="2">
    <location>
        <begin position="456"/>
        <end position="484"/>
    </location>
</feature>
<keyword evidence="2" id="KW-0472">Membrane</keyword>
<dbReference type="RefSeq" id="WP_090027798.1">
    <property type="nucleotide sequence ID" value="NZ_FNEB01000002.1"/>
</dbReference>
<dbReference type="InterPro" id="IPR010656">
    <property type="entry name" value="DctM"/>
</dbReference>
<keyword evidence="1" id="KW-0997">Cell inner membrane</keyword>
<feature type="transmembrane region" description="Helical" evidence="2">
    <location>
        <begin position="420"/>
        <end position="444"/>
    </location>
</feature>
<feature type="domain" description="TRAP C4-dicarboxylate transport system permease DctM subunit" evidence="3">
    <location>
        <begin position="130"/>
        <end position="562"/>
    </location>
</feature>
<protein>
    <submittedName>
        <fullName evidence="4">TRAP transporter, 4TM/12TM fusion protein</fullName>
    </submittedName>
</protein>
<keyword evidence="2" id="KW-0812">Transmembrane</keyword>
<reference evidence="4 5" key="1">
    <citation type="submission" date="2016-10" db="EMBL/GenBank/DDBJ databases">
        <authorList>
            <person name="de Groot N.N."/>
        </authorList>
    </citation>
    <scope>NUCLEOTIDE SEQUENCE [LARGE SCALE GENOMIC DNA]</scope>
    <source>
        <strain evidence="4 5">DSM 28010</strain>
    </source>
</reference>
<sequence>MSGKQAALERESDAPDDTGIGMAGRVAVIIGTLAGVVLVVNQLFNLQIGGIVFIQGRYLYILGGLFLAISFLVFRINGSKIGKPIWLDWLLAALALATTAYLSANAEKNLAQGWEYAAPENAQYVAYVFFALVLEATRRAGGKVLFLIVVLFAFYPTFAGHVPDPFSGFQSTLSEAISYHVYSAESSFGIPMKAFGGVVIGFILFGAVLQRTGGGKFFNDLALSLVGGYRGGAAKVSIFASGFMGSMSGSVISNVLTTGAVSIPAMKRTGFSAKTAAATEACASTGGVLMPPIMGATAFVMASFLSRPYVDIALAAAIPSLLFYFALFAQIDAYSARRGLRGLARSELPSLGQTVREGWLYVGVFAVLIFMLLVMRRETSAPFYATALLLVVNQILPNHRLSLKKLGDMIVGVGQGLAELTAILLGVGLIVGSFSATGLAGTLVNELVFIAGDNVFVLLLMGALTAFIFGMGMTVTACYIFLAVVLAPALEQGGLNQLAVHLFILYWGMVSYITPPVALGAFAAATMAGENAIKTGLEAMRLGGVIYIAPFFFVLNPALVGQAPAGEVVIALISALFGVGMISMALQGHISLVGPMRKGLPGFALRVLLFVGGLFFAMPETHVFGLNFAETAGIGLLLCALPIYLAHSDRKREGVAAP</sequence>
<keyword evidence="5" id="KW-1185">Reference proteome</keyword>
<dbReference type="EMBL" id="FNEB01000002">
    <property type="protein sequence ID" value="SDI37166.1"/>
    <property type="molecule type" value="Genomic_DNA"/>
</dbReference>
<dbReference type="PANTHER" id="PTHR43849:SF2">
    <property type="entry name" value="BLL3936 PROTEIN"/>
    <property type="match status" value="1"/>
</dbReference>
<dbReference type="GO" id="GO:0022857">
    <property type="term" value="F:transmembrane transporter activity"/>
    <property type="evidence" value="ECO:0007669"/>
    <property type="project" value="UniProtKB-UniRule"/>
</dbReference>
<proteinExistence type="predicted"/>
<keyword evidence="1" id="KW-1003">Cell membrane</keyword>
<feature type="transmembrane region" description="Helical" evidence="2">
    <location>
        <begin position="26"/>
        <end position="44"/>
    </location>
</feature>
<evidence type="ECO:0000313" key="4">
    <source>
        <dbReference type="EMBL" id="SDI37166.1"/>
    </source>
</evidence>
<feature type="transmembrane region" description="Helical" evidence="2">
    <location>
        <begin position="504"/>
        <end position="527"/>
    </location>
</feature>
<feature type="transmembrane region" description="Helical" evidence="2">
    <location>
        <begin position="358"/>
        <end position="375"/>
    </location>
</feature>
<dbReference type="STRING" id="490829.SAMN05421850_102357"/>
<keyword evidence="1" id="KW-0813">Transport</keyword>
<dbReference type="Pfam" id="PF06808">
    <property type="entry name" value="DctM"/>
    <property type="match status" value="1"/>
</dbReference>
<name>A0A1G8K111_9RHOB</name>
<evidence type="ECO:0000256" key="1">
    <source>
        <dbReference type="RuleBase" id="RU369079"/>
    </source>
</evidence>
<evidence type="ECO:0000256" key="2">
    <source>
        <dbReference type="SAM" id="Phobius"/>
    </source>
</evidence>
<keyword evidence="2" id="KW-1133">Transmembrane helix</keyword>
<gene>
    <name evidence="4" type="ORF">SAMN05421850_102357</name>
</gene>
<dbReference type="OrthoDB" id="9759894at2"/>
<comment type="function">
    <text evidence="1">Part of the tripartite ATP-independent periplasmic (TRAP) transport system.</text>
</comment>
<feature type="transmembrane region" description="Helical" evidence="2">
    <location>
        <begin position="309"/>
        <end position="331"/>
    </location>
</feature>
<feature type="transmembrane region" description="Helical" evidence="2">
    <location>
        <begin position="539"/>
        <end position="559"/>
    </location>
</feature>
<evidence type="ECO:0000313" key="5">
    <source>
        <dbReference type="Proteomes" id="UP000199340"/>
    </source>
</evidence>
<feature type="transmembrane region" description="Helical" evidence="2">
    <location>
        <begin position="144"/>
        <end position="162"/>
    </location>
</feature>
<feature type="transmembrane region" description="Helical" evidence="2">
    <location>
        <begin position="599"/>
        <end position="618"/>
    </location>
</feature>
<dbReference type="PANTHER" id="PTHR43849">
    <property type="entry name" value="BLL3936 PROTEIN"/>
    <property type="match status" value="1"/>
</dbReference>
<feature type="transmembrane region" description="Helical" evidence="2">
    <location>
        <begin position="188"/>
        <end position="209"/>
    </location>
</feature>
<dbReference type="AlphaFoldDB" id="A0A1G8K111"/>
<comment type="subcellular location">
    <subcellularLocation>
        <location evidence="1">Cell inner membrane</location>
        <topology evidence="1">Multi-pass membrane protein</topology>
    </subcellularLocation>
</comment>
<feature type="transmembrane region" description="Helical" evidence="2">
    <location>
        <begin position="565"/>
        <end position="587"/>
    </location>
</feature>
<accession>A0A1G8K111</accession>
<dbReference type="GO" id="GO:0005886">
    <property type="term" value="C:plasma membrane"/>
    <property type="evidence" value="ECO:0007669"/>
    <property type="project" value="UniProtKB-SubCell"/>
</dbReference>